<organism evidence="2 3">
    <name type="scientific">Eumeta variegata</name>
    <name type="common">Bagworm moth</name>
    <name type="synonym">Eumeta japonica</name>
    <dbReference type="NCBI Taxonomy" id="151549"/>
    <lineage>
        <taxon>Eukaryota</taxon>
        <taxon>Metazoa</taxon>
        <taxon>Ecdysozoa</taxon>
        <taxon>Arthropoda</taxon>
        <taxon>Hexapoda</taxon>
        <taxon>Insecta</taxon>
        <taxon>Pterygota</taxon>
        <taxon>Neoptera</taxon>
        <taxon>Endopterygota</taxon>
        <taxon>Lepidoptera</taxon>
        <taxon>Glossata</taxon>
        <taxon>Ditrysia</taxon>
        <taxon>Tineoidea</taxon>
        <taxon>Psychidae</taxon>
        <taxon>Oiketicinae</taxon>
        <taxon>Eumeta</taxon>
    </lineage>
</organism>
<dbReference type="Proteomes" id="UP000299102">
    <property type="component" value="Unassembled WGS sequence"/>
</dbReference>
<keyword evidence="3" id="KW-1185">Reference proteome</keyword>
<dbReference type="EMBL" id="BGZK01000859">
    <property type="protein sequence ID" value="GBP63119.1"/>
    <property type="molecule type" value="Genomic_DNA"/>
</dbReference>
<feature type="compositionally biased region" description="Basic and acidic residues" evidence="1">
    <location>
        <begin position="24"/>
        <end position="36"/>
    </location>
</feature>
<feature type="region of interest" description="Disordered" evidence="1">
    <location>
        <begin position="13"/>
        <end position="89"/>
    </location>
</feature>
<evidence type="ECO:0000313" key="2">
    <source>
        <dbReference type="EMBL" id="GBP63119.1"/>
    </source>
</evidence>
<evidence type="ECO:0000313" key="3">
    <source>
        <dbReference type="Proteomes" id="UP000299102"/>
    </source>
</evidence>
<sequence>MPALLFPIRFHRKTNNYTGPTPRRLIDSPHVRERPRPSTSRNPSNRTPKSSKLRHAAKRAEISSTFPAAHAVPTDKAPRIGGNGKSRRPFVCKCRNLTNNLRERRPSTATTEDDVSAVRFMIETDKRVTYQQIRTSSGIGISQMHKIYL</sequence>
<proteinExistence type="predicted"/>
<feature type="compositionally biased region" description="Polar residues" evidence="1">
    <location>
        <begin position="37"/>
        <end position="48"/>
    </location>
</feature>
<name>A0A4C1XLF5_EUMVA</name>
<gene>
    <name evidence="2" type="ORF">EVAR_98107_1</name>
</gene>
<reference evidence="2 3" key="1">
    <citation type="journal article" date="2019" name="Commun. Biol.">
        <title>The bagworm genome reveals a unique fibroin gene that provides high tensile strength.</title>
        <authorList>
            <person name="Kono N."/>
            <person name="Nakamura H."/>
            <person name="Ohtoshi R."/>
            <person name="Tomita M."/>
            <person name="Numata K."/>
            <person name="Arakawa K."/>
        </authorList>
    </citation>
    <scope>NUCLEOTIDE SEQUENCE [LARGE SCALE GENOMIC DNA]</scope>
</reference>
<dbReference type="AlphaFoldDB" id="A0A4C1XLF5"/>
<protein>
    <submittedName>
        <fullName evidence="2">Uncharacterized protein</fullName>
    </submittedName>
</protein>
<evidence type="ECO:0000256" key="1">
    <source>
        <dbReference type="SAM" id="MobiDB-lite"/>
    </source>
</evidence>
<dbReference type="OrthoDB" id="10017160at2759"/>
<comment type="caution">
    <text evidence="2">The sequence shown here is derived from an EMBL/GenBank/DDBJ whole genome shotgun (WGS) entry which is preliminary data.</text>
</comment>
<accession>A0A4C1XLF5</accession>